<protein>
    <recommendedName>
        <fullName evidence="4">Phosphate-specific outer membrane porin OprP</fullName>
    </recommendedName>
</protein>
<evidence type="ECO:0000313" key="2">
    <source>
        <dbReference type="EMBL" id="ALE16326.1"/>
    </source>
</evidence>
<dbReference type="Pfam" id="PF07396">
    <property type="entry name" value="Porin_O_P"/>
    <property type="match status" value="1"/>
</dbReference>
<evidence type="ECO:0000313" key="3">
    <source>
        <dbReference type="Proteomes" id="UP000057938"/>
    </source>
</evidence>
<dbReference type="EMBL" id="CP012669">
    <property type="protein sequence ID" value="ALE16326.1"/>
    <property type="molecule type" value="Genomic_DNA"/>
</dbReference>
<accession>A0A0M3TA84</accession>
<sequence length="446" mass="47320">MATPVLAQGKDSATDELAALRAELARLSARVDQLETELDQAETKAEAATAAAAAASQSAASASESAAAAQASADKAPSIKFKGAPLIEAAGGWSFKPRGRLQYDAGFTNAPGSTGREDGFGNEVRRARLGVEGDIPGGFGYKFEIDFAGNETEITDAILTYEDGGLKVNVGQHNNFQGLEELTSSRFISMMERAAYTDAFGFERRVGTSVQYSGGNVLVQGGLFTDNISDLSNKNWSADGRVVFMPKMGDTQLHFGGSLHFTDLVGGSTVRYRQRPFVHFTGERFINTGTLGADGETGYGLEAAAINGPFHAAAEGYWQKVDMPIGDDPTFFGGYAEVGYFLTGGDSRGYKGGTFDRVKPANPVGAGGIGAIQLNLRYDYLDLNDAGIVGGQQSGFGVSMIWTPTDYTRFMMNYGKMSYDDAVYAASGGDTSYDVDAFGVRAQVDF</sequence>
<dbReference type="Gene3D" id="2.40.160.10">
    <property type="entry name" value="Porin"/>
    <property type="match status" value="1"/>
</dbReference>
<organism evidence="2 3">
    <name type="scientific">Altererythrobacter epoxidivorans</name>
    <dbReference type="NCBI Taxonomy" id="361183"/>
    <lineage>
        <taxon>Bacteria</taxon>
        <taxon>Pseudomonadati</taxon>
        <taxon>Pseudomonadota</taxon>
        <taxon>Alphaproteobacteria</taxon>
        <taxon>Sphingomonadales</taxon>
        <taxon>Erythrobacteraceae</taxon>
        <taxon>Altererythrobacter</taxon>
    </lineage>
</organism>
<name>A0A0M3TA84_9SPHN</name>
<proteinExistence type="predicted"/>
<dbReference type="STRING" id="361183.AMC99_01028"/>
<dbReference type="AlphaFoldDB" id="A0A0M3TA84"/>
<reference evidence="2 3" key="1">
    <citation type="submission" date="2015-09" db="EMBL/GenBank/DDBJ databases">
        <title>Complete genome sequence of a benzo[a]pyrene-degrading bacterium Altererythrobacter epoxidivorans CGMCC 1.7731T.</title>
        <authorList>
            <person name="Li Z."/>
            <person name="Cheng H."/>
            <person name="Huo Y."/>
            <person name="Xu X."/>
        </authorList>
    </citation>
    <scope>NUCLEOTIDE SEQUENCE [LARGE SCALE GENOMIC DNA]</scope>
    <source>
        <strain evidence="2 3">CGMCC 1.7731</strain>
    </source>
</reference>
<dbReference type="InterPro" id="IPR023614">
    <property type="entry name" value="Porin_dom_sf"/>
</dbReference>
<dbReference type="PATRIC" id="fig|361183.4.peg.1004"/>
<evidence type="ECO:0008006" key="4">
    <source>
        <dbReference type="Google" id="ProtNLM"/>
    </source>
</evidence>
<evidence type="ECO:0000256" key="1">
    <source>
        <dbReference type="SAM" id="Coils"/>
    </source>
</evidence>
<dbReference type="SUPFAM" id="SSF56935">
    <property type="entry name" value="Porins"/>
    <property type="match status" value="1"/>
</dbReference>
<keyword evidence="3" id="KW-1185">Reference proteome</keyword>
<dbReference type="KEGG" id="aep:AMC99_01028"/>
<dbReference type="Proteomes" id="UP000057938">
    <property type="component" value="Chromosome"/>
</dbReference>
<gene>
    <name evidence="2" type="ORF">AMC99_01028</name>
</gene>
<feature type="coiled-coil region" evidence="1">
    <location>
        <begin position="10"/>
        <end position="58"/>
    </location>
</feature>
<keyword evidence="1" id="KW-0175">Coiled coil</keyword>
<dbReference type="InterPro" id="IPR010870">
    <property type="entry name" value="Porin_O/P"/>
</dbReference>